<dbReference type="InterPro" id="IPR050324">
    <property type="entry name" value="CDP-alcohol_PTase-I"/>
</dbReference>
<accession>A0A094P2Y0</accession>
<comment type="similarity">
    <text evidence="2">Belongs to the CDP-alcohol phosphatidyltransferase class-I family.</text>
</comment>
<dbReference type="InterPro" id="IPR000462">
    <property type="entry name" value="CDP-OH_P_trans"/>
</dbReference>
<dbReference type="PANTHER" id="PTHR14269">
    <property type="entry name" value="CDP-DIACYLGLYCEROL--GLYCEROL-3-PHOSPHATE 3-PHOSPHATIDYLTRANSFERASE-RELATED"/>
    <property type="match status" value="1"/>
</dbReference>
<keyword evidence="3" id="KW-0444">Lipid biosynthesis</keyword>
<evidence type="ECO:0000256" key="10">
    <source>
        <dbReference type="ARBA" id="ARBA00023264"/>
    </source>
</evidence>
<evidence type="ECO:0000256" key="3">
    <source>
        <dbReference type="ARBA" id="ARBA00022516"/>
    </source>
</evidence>
<dbReference type="AlphaFoldDB" id="A0A094P2Y0"/>
<dbReference type="InterPro" id="IPR048254">
    <property type="entry name" value="CDP_ALCOHOL_P_TRANSF_CS"/>
</dbReference>
<comment type="caution">
    <text evidence="12">The sequence shown here is derived from an EMBL/GenBank/DDBJ whole genome shotgun (WGS) entry which is preliminary data.</text>
</comment>
<keyword evidence="4 12" id="KW-0808">Transferase</keyword>
<dbReference type="InterPro" id="IPR004570">
    <property type="entry name" value="Phosphatidylglycerol_P_synth"/>
</dbReference>
<dbReference type="Pfam" id="PF01066">
    <property type="entry name" value="CDP-OH_P_transf"/>
    <property type="match status" value="1"/>
</dbReference>
<evidence type="ECO:0000256" key="2">
    <source>
        <dbReference type="ARBA" id="ARBA00010441"/>
    </source>
</evidence>
<dbReference type="NCBIfam" id="TIGR00560">
    <property type="entry name" value="pgsA"/>
    <property type="match status" value="1"/>
</dbReference>
<evidence type="ECO:0000256" key="6">
    <source>
        <dbReference type="ARBA" id="ARBA00022989"/>
    </source>
</evidence>
<dbReference type="PROSITE" id="PS00379">
    <property type="entry name" value="CDP_ALCOHOL_P_TRANSF"/>
    <property type="match status" value="1"/>
</dbReference>
<evidence type="ECO:0000256" key="1">
    <source>
        <dbReference type="ARBA" id="ARBA00004141"/>
    </source>
</evidence>
<dbReference type="GO" id="GO:0008444">
    <property type="term" value="F:CDP-diacylglycerol-glycerol-3-phosphate 3-phosphatidyltransferase activity"/>
    <property type="evidence" value="ECO:0007669"/>
    <property type="project" value="InterPro"/>
</dbReference>
<feature type="transmembrane region" description="Helical" evidence="11">
    <location>
        <begin position="130"/>
        <end position="148"/>
    </location>
</feature>
<feature type="transmembrane region" description="Helical" evidence="11">
    <location>
        <begin position="33"/>
        <end position="52"/>
    </location>
</feature>
<evidence type="ECO:0000313" key="12">
    <source>
        <dbReference type="EMBL" id="KGA03739.1"/>
    </source>
</evidence>
<dbReference type="PIRSF" id="PIRSF000847">
    <property type="entry name" value="Phos_ph_gly_syn"/>
    <property type="match status" value="1"/>
</dbReference>
<evidence type="ECO:0000256" key="4">
    <source>
        <dbReference type="ARBA" id="ARBA00022679"/>
    </source>
</evidence>
<keyword evidence="10" id="KW-1208">Phospholipid metabolism</keyword>
<dbReference type="InterPro" id="IPR043130">
    <property type="entry name" value="CDP-OH_PTrfase_TM_dom"/>
</dbReference>
<dbReference type="PANTHER" id="PTHR14269:SF52">
    <property type="entry name" value="PHOSPHATIDYLGLYCEROPHOSPHATE SYNTHASE-RELATED"/>
    <property type="match status" value="1"/>
</dbReference>
<evidence type="ECO:0000256" key="11">
    <source>
        <dbReference type="SAM" id="Phobius"/>
    </source>
</evidence>
<feature type="transmembrane region" description="Helical" evidence="11">
    <location>
        <begin position="92"/>
        <end position="110"/>
    </location>
</feature>
<sequence>MKFLNLPNTLTISRLLAVPFCCYALFKNGGDDWVWQIIAWTGFFLVGLTDFLDGRIARSRKQITSFGTFLDPVADKIAIGAAMVGLSMQGKLWWWVTILILVREVSVTVLRLTVIKDGVIPASKGGKLKAAFQGFGVGFYILPLPTWLHIPRDAFMAIAIYLTIKTGYDYFKNVIKK</sequence>
<dbReference type="GO" id="GO:0016020">
    <property type="term" value="C:membrane"/>
    <property type="evidence" value="ECO:0007669"/>
    <property type="project" value="UniProtKB-SubCell"/>
</dbReference>
<evidence type="ECO:0000256" key="7">
    <source>
        <dbReference type="ARBA" id="ARBA00023098"/>
    </source>
</evidence>
<dbReference type="EMBL" id="JNSJ01000003">
    <property type="protein sequence ID" value="KGA03739.1"/>
    <property type="molecule type" value="Genomic_DNA"/>
</dbReference>
<name>A0A094P2Y0_9ZZZZ</name>
<keyword evidence="7" id="KW-0443">Lipid metabolism</keyword>
<gene>
    <name evidence="12" type="ORF">GM49_0470</name>
</gene>
<dbReference type="Gene3D" id="1.20.120.1760">
    <property type="match status" value="1"/>
</dbReference>
<proteinExistence type="inferred from homology"/>
<evidence type="ECO:0000256" key="8">
    <source>
        <dbReference type="ARBA" id="ARBA00023136"/>
    </source>
</evidence>
<protein>
    <submittedName>
        <fullName evidence="12">CDP-diacylglycerol--glycerol-3-phosphate 3-phosphatidyltransferase</fullName>
    </submittedName>
</protein>
<evidence type="ECO:0000256" key="5">
    <source>
        <dbReference type="ARBA" id="ARBA00022692"/>
    </source>
</evidence>
<keyword evidence="6 11" id="KW-1133">Transmembrane helix</keyword>
<keyword evidence="5 11" id="KW-0812">Transmembrane</keyword>
<keyword evidence="9" id="KW-0594">Phospholipid biosynthesis</keyword>
<reference evidence="12" key="1">
    <citation type="submission" date="2014-05" db="EMBL/GenBank/DDBJ databases">
        <title>Key roles for freshwater Actinobacteria revealed by deep metagenomic sequencing.</title>
        <authorList>
            <person name="Ghai R."/>
            <person name="Mizuno C.M."/>
            <person name="Picazo A."/>
            <person name="Camacho A."/>
            <person name="Rodriguez-Valera F."/>
        </authorList>
    </citation>
    <scope>NUCLEOTIDE SEQUENCE</scope>
</reference>
<organism evidence="12">
    <name type="scientific">freshwater metagenome</name>
    <dbReference type="NCBI Taxonomy" id="449393"/>
    <lineage>
        <taxon>unclassified sequences</taxon>
        <taxon>metagenomes</taxon>
        <taxon>ecological metagenomes</taxon>
    </lineage>
</organism>
<comment type="subcellular location">
    <subcellularLocation>
        <location evidence="1">Membrane</location>
        <topology evidence="1">Multi-pass membrane protein</topology>
    </subcellularLocation>
</comment>
<evidence type="ECO:0000256" key="9">
    <source>
        <dbReference type="ARBA" id="ARBA00023209"/>
    </source>
</evidence>
<dbReference type="GO" id="GO:0046474">
    <property type="term" value="P:glycerophospholipid biosynthetic process"/>
    <property type="evidence" value="ECO:0007669"/>
    <property type="project" value="TreeGrafter"/>
</dbReference>
<keyword evidence="8 11" id="KW-0472">Membrane</keyword>